<organism evidence="6 7">
    <name type="scientific">Ekhidna lutea</name>
    <dbReference type="NCBI Taxonomy" id="447679"/>
    <lineage>
        <taxon>Bacteria</taxon>
        <taxon>Pseudomonadati</taxon>
        <taxon>Bacteroidota</taxon>
        <taxon>Cytophagia</taxon>
        <taxon>Cytophagales</taxon>
        <taxon>Reichenbachiellaceae</taxon>
        <taxon>Ekhidna</taxon>
    </lineage>
</organism>
<sequence>MNVKIGLADDNPKLLQSLTKGLKKYEHIHLEFLAINGQEVLDNLEKKNIDVMLMDINMPVMNGIEATQKLKDKFPDIKVIMLTVFDENDKIFDSILAGASGYLLKDVKTIQIIEAIEDVLEGGAPMSPEIATRILGLLRGKTSGELQKQRADKFGLTEREIEILQEIASGAHYNQIAEKLFISPKTVRKHIENIYAKLHVHNKVEAIQLAMKHKII</sequence>
<dbReference type="PANTHER" id="PTHR43214">
    <property type="entry name" value="TWO-COMPONENT RESPONSE REGULATOR"/>
    <property type="match status" value="1"/>
</dbReference>
<evidence type="ECO:0000256" key="1">
    <source>
        <dbReference type="ARBA" id="ARBA00022553"/>
    </source>
</evidence>
<dbReference type="Pfam" id="PF00072">
    <property type="entry name" value="Response_reg"/>
    <property type="match status" value="1"/>
</dbReference>
<evidence type="ECO:0000259" key="4">
    <source>
        <dbReference type="PROSITE" id="PS50043"/>
    </source>
</evidence>
<dbReference type="CDD" id="cd06170">
    <property type="entry name" value="LuxR_C_like"/>
    <property type="match status" value="1"/>
</dbReference>
<dbReference type="GO" id="GO:0000160">
    <property type="term" value="P:phosphorelay signal transduction system"/>
    <property type="evidence" value="ECO:0007669"/>
    <property type="project" value="InterPro"/>
</dbReference>
<keyword evidence="7" id="KW-1185">Reference proteome</keyword>
<dbReference type="SUPFAM" id="SSF46894">
    <property type="entry name" value="C-terminal effector domain of the bipartite response regulators"/>
    <property type="match status" value="1"/>
</dbReference>
<dbReference type="InterPro" id="IPR011006">
    <property type="entry name" value="CheY-like_superfamily"/>
</dbReference>
<dbReference type="EMBL" id="FZPD01000003">
    <property type="protein sequence ID" value="SNT00905.1"/>
    <property type="molecule type" value="Genomic_DNA"/>
</dbReference>
<dbReference type="AlphaFoldDB" id="A0A239J520"/>
<dbReference type="InterPro" id="IPR039420">
    <property type="entry name" value="WalR-like"/>
</dbReference>
<dbReference type="PANTHER" id="PTHR43214:SF43">
    <property type="entry name" value="TWO-COMPONENT RESPONSE REGULATOR"/>
    <property type="match status" value="1"/>
</dbReference>
<accession>A0A239J520</accession>
<dbReference type="RefSeq" id="WP_089356706.1">
    <property type="nucleotide sequence ID" value="NZ_FZPD01000003.1"/>
</dbReference>
<dbReference type="SMART" id="SM00421">
    <property type="entry name" value="HTH_LUXR"/>
    <property type="match status" value="1"/>
</dbReference>
<evidence type="ECO:0000259" key="5">
    <source>
        <dbReference type="PROSITE" id="PS50110"/>
    </source>
</evidence>
<proteinExistence type="predicted"/>
<dbReference type="PROSITE" id="PS50043">
    <property type="entry name" value="HTH_LUXR_2"/>
    <property type="match status" value="1"/>
</dbReference>
<dbReference type="GO" id="GO:0003677">
    <property type="term" value="F:DNA binding"/>
    <property type="evidence" value="ECO:0007669"/>
    <property type="project" value="UniProtKB-KW"/>
</dbReference>
<dbReference type="Gene3D" id="3.40.50.2300">
    <property type="match status" value="1"/>
</dbReference>
<dbReference type="CDD" id="cd17535">
    <property type="entry name" value="REC_NarL-like"/>
    <property type="match status" value="1"/>
</dbReference>
<evidence type="ECO:0000313" key="7">
    <source>
        <dbReference type="Proteomes" id="UP000198393"/>
    </source>
</evidence>
<reference evidence="6 7" key="1">
    <citation type="submission" date="2017-06" db="EMBL/GenBank/DDBJ databases">
        <authorList>
            <person name="Kim H.J."/>
            <person name="Triplett B.A."/>
        </authorList>
    </citation>
    <scope>NUCLEOTIDE SEQUENCE [LARGE SCALE GENOMIC DNA]</scope>
    <source>
        <strain evidence="6 7">DSM 19307</strain>
    </source>
</reference>
<keyword evidence="2" id="KW-0238">DNA-binding</keyword>
<name>A0A239J520_EKHLU</name>
<dbReference type="PROSITE" id="PS00622">
    <property type="entry name" value="HTH_LUXR_1"/>
    <property type="match status" value="1"/>
</dbReference>
<evidence type="ECO:0000256" key="2">
    <source>
        <dbReference type="ARBA" id="ARBA00023125"/>
    </source>
</evidence>
<feature type="domain" description="Response regulatory" evidence="5">
    <location>
        <begin position="4"/>
        <end position="120"/>
    </location>
</feature>
<feature type="domain" description="HTH luxR-type" evidence="4">
    <location>
        <begin position="149"/>
        <end position="214"/>
    </location>
</feature>
<keyword evidence="1 3" id="KW-0597">Phosphoprotein</keyword>
<dbReference type="SMART" id="SM00448">
    <property type="entry name" value="REC"/>
    <property type="match status" value="1"/>
</dbReference>
<dbReference type="Proteomes" id="UP000198393">
    <property type="component" value="Unassembled WGS sequence"/>
</dbReference>
<dbReference type="OrthoDB" id="9797341at2"/>
<dbReference type="PRINTS" id="PR00038">
    <property type="entry name" value="HTHLUXR"/>
</dbReference>
<dbReference type="Pfam" id="PF00196">
    <property type="entry name" value="GerE"/>
    <property type="match status" value="1"/>
</dbReference>
<protein>
    <submittedName>
        <fullName evidence="6">Two component transcriptional regulator, LuxR family</fullName>
    </submittedName>
</protein>
<evidence type="ECO:0000256" key="3">
    <source>
        <dbReference type="PROSITE-ProRule" id="PRU00169"/>
    </source>
</evidence>
<dbReference type="PROSITE" id="PS50110">
    <property type="entry name" value="RESPONSE_REGULATORY"/>
    <property type="match status" value="1"/>
</dbReference>
<dbReference type="InterPro" id="IPR001789">
    <property type="entry name" value="Sig_transdc_resp-reg_receiver"/>
</dbReference>
<dbReference type="InterPro" id="IPR016032">
    <property type="entry name" value="Sig_transdc_resp-reg_C-effctor"/>
</dbReference>
<dbReference type="GO" id="GO:0006355">
    <property type="term" value="P:regulation of DNA-templated transcription"/>
    <property type="evidence" value="ECO:0007669"/>
    <property type="project" value="InterPro"/>
</dbReference>
<gene>
    <name evidence="6" type="ORF">SAMN05421640_1990</name>
</gene>
<dbReference type="SUPFAM" id="SSF52172">
    <property type="entry name" value="CheY-like"/>
    <property type="match status" value="1"/>
</dbReference>
<dbReference type="InterPro" id="IPR000792">
    <property type="entry name" value="Tscrpt_reg_LuxR_C"/>
</dbReference>
<feature type="modified residue" description="4-aspartylphosphate" evidence="3">
    <location>
        <position position="55"/>
    </location>
</feature>
<dbReference type="InterPro" id="IPR058245">
    <property type="entry name" value="NreC/VraR/RcsB-like_REC"/>
</dbReference>
<evidence type="ECO:0000313" key="6">
    <source>
        <dbReference type="EMBL" id="SNT00905.1"/>
    </source>
</evidence>